<dbReference type="PROSITE" id="PS50297">
    <property type="entry name" value="ANK_REP_REGION"/>
    <property type="match status" value="1"/>
</dbReference>
<evidence type="ECO:0000256" key="5">
    <source>
        <dbReference type="ARBA" id="ARBA00047597"/>
    </source>
</evidence>
<comment type="similarity">
    <text evidence="1 7">Belongs to the Arg-specific ADP-ribosyltransferase family.</text>
</comment>
<accession>L1JBM9</accession>
<reference evidence="11" key="2">
    <citation type="submission" date="2012-11" db="EMBL/GenBank/DDBJ databases">
        <authorList>
            <person name="Kuo A."/>
            <person name="Curtis B.A."/>
            <person name="Tanifuji G."/>
            <person name="Burki F."/>
            <person name="Gruber A."/>
            <person name="Irimia M."/>
            <person name="Maruyama S."/>
            <person name="Arias M.C."/>
            <person name="Ball S.G."/>
            <person name="Gile G.H."/>
            <person name="Hirakawa Y."/>
            <person name="Hopkins J.F."/>
            <person name="Rensing S.A."/>
            <person name="Schmutz J."/>
            <person name="Symeonidi A."/>
            <person name="Elias M."/>
            <person name="Eveleigh R.J."/>
            <person name="Herman E.K."/>
            <person name="Klute M.J."/>
            <person name="Nakayama T."/>
            <person name="Obornik M."/>
            <person name="Reyes-Prieto A."/>
            <person name="Armbrust E.V."/>
            <person name="Aves S.J."/>
            <person name="Beiko R.G."/>
            <person name="Coutinho P."/>
            <person name="Dacks J.B."/>
            <person name="Durnford D.G."/>
            <person name="Fast N.M."/>
            <person name="Green B.R."/>
            <person name="Grisdale C."/>
            <person name="Hempe F."/>
            <person name="Henrissat B."/>
            <person name="Hoppner M.P."/>
            <person name="Ishida K.-I."/>
            <person name="Kim E."/>
            <person name="Koreny L."/>
            <person name="Kroth P.G."/>
            <person name="Liu Y."/>
            <person name="Malik S.-B."/>
            <person name="Maier U.G."/>
            <person name="McRose D."/>
            <person name="Mock T."/>
            <person name="Neilson J.A."/>
            <person name="Onodera N.T."/>
            <person name="Poole A.M."/>
            <person name="Pritham E.J."/>
            <person name="Richards T.A."/>
            <person name="Rocap G."/>
            <person name="Roy S.W."/>
            <person name="Sarai C."/>
            <person name="Schaack S."/>
            <person name="Shirato S."/>
            <person name="Slamovits C.H."/>
            <person name="Spencer D.F."/>
            <person name="Suzuki S."/>
            <person name="Worden A.Z."/>
            <person name="Zauner S."/>
            <person name="Barry K."/>
            <person name="Bell C."/>
            <person name="Bharti A.K."/>
            <person name="Crow J.A."/>
            <person name="Grimwood J."/>
            <person name="Kramer R."/>
            <person name="Lindquist E."/>
            <person name="Lucas S."/>
            <person name="Salamov A."/>
            <person name="McFadden G.I."/>
            <person name="Lane C.E."/>
            <person name="Keeling P.J."/>
            <person name="Gray M.W."/>
            <person name="Grigoriev I.V."/>
            <person name="Archibald J.M."/>
        </authorList>
    </citation>
    <scope>NUCLEOTIDE SEQUENCE</scope>
    <source>
        <strain evidence="11">CCMP2712</strain>
    </source>
</reference>
<keyword evidence="6" id="KW-0040">ANK repeat</keyword>
<dbReference type="Pfam" id="PF01129">
    <property type="entry name" value="ART"/>
    <property type="match status" value="1"/>
</dbReference>
<evidence type="ECO:0000256" key="6">
    <source>
        <dbReference type="PROSITE-ProRule" id="PRU00023"/>
    </source>
</evidence>
<protein>
    <recommendedName>
        <fullName evidence="7">NAD(P)(+)--arginine ADP-ribosyltransferase</fullName>
        <ecNumber evidence="7">2.4.2.31</ecNumber>
    </recommendedName>
    <alternativeName>
        <fullName evidence="7">Mono(ADP-ribosyl)transferase</fullName>
    </alternativeName>
</protein>
<dbReference type="KEGG" id="gtt:GUITHDRAFT_139050"/>
<dbReference type="GO" id="GO:0106274">
    <property type="term" value="F:NAD+-protein-arginine ADP-ribosyltransferase activity"/>
    <property type="evidence" value="ECO:0007669"/>
    <property type="project" value="UniProtKB-EC"/>
</dbReference>
<dbReference type="OMA" id="CLREWES"/>
<keyword evidence="4" id="KW-0548">Nucleotidyltransferase</keyword>
<dbReference type="SUPFAM" id="SSF56399">
    <property type="entry name" value="ADP-ribosylation"/>
    <property type="match status" value="1"/>
</dbReference>
<organism evidence="9">
    <name type="scientific">Guillardia theta (strain CCMP2712)</name>
    <name type="common">Cryptophyte</name>
    <dbReference type="NCBI Taxonomy" id="905079"/>
    <lineage>
        <taxon>Eukaryota</taxon>
        <taxon>Cryptophyceae</taxon>
        <taxon>Pyrenomonadales</taxon>
        <taxon>Geminigeraceae</taxon>
        <taxon>Guillardia</taxon>
    </lineage>
</organism>
<dbReference type="Proteomes" id="UP000011087">
    <property type="component" value="Unassembled WGS sequence"/>
</dbReference>
<sequence length="398" mass="44918">MVRDHAGLTVLHWAVKRESEEIVKRLLKVGGKELIEVRSSDGLTAKDIVIRRQNKTIMAAIEAAERAAEADNQMPYKRAQELIERYSTTDQTEGTKLLSLEEYKTLINLMLKAHEGSLAESRSEDRFKSDPRTLVCGQFKHAAQGLEPLLQVKLKDAVYDKMRDAINSMREEVERLGAEDLREDLEYVLSEAAREEEKDKGIMDKGHAGMRLRDFKNHTMAQQANLSEEEVAALRLYTLPSFTHINNPLRDQNRVKTKQPHPLPLITFLIVEGLKKMRAIEGINGTGMESTVLWRGMKNLILSDQFVAEGGTELAPMSTSRDLHVAAGYSMSGQALVFRIKTRNSLQRGVDVSWLSAFPAEEEVLFPPLTYLQPTGLTQEVELGKYKYKIVEVEPTLA</sequence>
<dbReference type="PaxDb" id="55529-EKX45495"/>
<evidence type="ECO:0000256" key="7">
    <source>
        <dbReference type="RuleBase" id="RU361228"/>
    </source>
</evidence>
<keyword evidence="11" id="KW-1185">Reference proteome</keyword>
<evidence type="ECO:0000256" key="2">
    <source>
        <dbReference type="ARBA" id="ARBA00022676"/>
    </source>
</evidence>
<keyword evidence="7" id="KW-0521">NADP</keyword>
<feature type="repeat" description="ANK" evidence="6">
    <location>
        <begin position="6"/>
        <end position="30"/>
    </location>
</feature>
<evidence type="ECO:0000256" key="3">
    <source>
        <dbReference type="ARBA" id="ARBA00022679"/>
    </source>
</evidence>
<comment type="catalytic activity">
    <reaction evidence="5 7">
        <text>L-arginyl-[protein] + NAD(+) = N(omega)-(ADP-D-ribosyl)-L-arginyl-[protein] + nicotinamide + H(+)</text>
        <dbReference type="Rhea" id="RHEA:19149"/>
        <dbReference type="Rhea" id="RHEA-COMP:10532"/>
        <dbReference type="Rhea" id="RHEA-COMP:15087"/>
        <dbReference type="ChEBI" id="CHEBI:15378"/>
        <dbReference type="ChEBI" id="CHEBI:17154"/>
        <dbReference type="ChEBI" id="CHEBI:29965"/>
        <dbReference type="ChEBI" id="CHEBI:57540"/>
        <dbReference type="ChEBI" id="CHEBI:142554"/>
        <dbReference type="EC" id="2.4.2.31"/>
    </reaction>
</comment>
<feature type="coiled-coil region" evidence="8">
    <location>
        <begin position="159"/>
        <end position="198"/>
    </location>
</feature>
<keyword evidence="3 7" id="KW-0808">Transferase</keyword>
<evidence type="ECO:0000313" key="9">
    <source>
        <dbReference type="EMBL" id="EKX45495.1"/>
    </source>
</evidence>
<keyword evidence="8" id="KW-0175">Coiled coil</keyword>
<proteinExistence type="inferred from homology"/>
<dbReference type="PROSITE" id="PS50088">
    <property type="entry name" value="ANK_REPEAT"/>
    <property type="match status" value="1"/>
</dbReference>
<dbReference type="InterPro" id="IPR036770">
    <property type="entry name" value="Ankyrin_rpt-contain_sf"/>
</dbReference>
<evidence type="ECO:0000256" key="8">
    <source>
        <dbReference type="SAM" id="Coils"/>
    </source>
</evidence>
<keyword evidence="7" id="KW-0520">NAD</keyword>
<dbReference type="RefSeq" id="XP_005832475.1">
    <property type="nucleotide sequence ID" value="XM_005832418.1"/>
</dbReference>
<dbReference type="HOGENOM" id="CLU_693466_0_0_1"/>
<dbReference type="AlphaFoldDB" id="L1JBM9"/>
<dbReference type="Gene3D" id="1.25.40.20">
    <property type="entry name" value="Ankyrin repeat-containing domain"/>
    <property type="match status" value="1"/>
</dbReference>
<dbReference type="Gene3D" id="3.90.176.10">
    <property type="entry name" value="Toxin ADP-ribosyltransferase, Chain A, domain 1"/>
    <property type="match status" value="1"/>
</dbReference>
<evidence type="ECO:0000313" key="11">
    <source>
        <dbReference type="Proteomes" id="UP000011087"/>
    </source>
</evidence>
<dbReference type="SUPFAM" id="SSF48403">
    <property type="entry name" value="Ankyrin repeat"/>
    <property type="match status" value="1"/>
</dbReference>
<dbReference type="InterPro" id="IPR000768">
    <property type="entry name" value="ART"/>
</dbReference>
<reference evidence="10" key="3">
    <citation type="submission" date="2015-06" db="UniProtKB">
        <authorList>
            <consortium name="EnsemblProtists"/>
        </authorList>
    </citation>
    <scope>IDENTIFICATION</scope>
</reference>
<dbReference type="InterPro" id="IPR002110">
    <property type="entry name" value="Ankyrin_rpt"/>
</dbReference>
<dbReference type="EMBL" id="JH992999">
    <property type="protein sequence ID" value="EKX45495.1"/>
    <property type="molecule type" value="Genomic_DNA"/>
</dbReference>
<dbReference type="EC" id="2.4.2.31" evidence="7"/>
<dbReference type="eggNOG" id="ENOG502SQ6H">
    <property type="taxonomic scope" value="Eukaryota"/>
</dbReference>
<dbReference type="GO" id="GO:0016779">
    <property type="term" value="F:nucleotidyltransferase activity"/>
    <property type="evidence" value="ECO:0007669"/>
    <property type="project" value="UniProtKB-KW"/>
</dbReference>
<evidence type="ECO:0000256" key="1">
    <source>
        <dbReference type="ARBA" id="ARBA00009558"/>
    </source>
</evidence>
<gene>
    <name evidence="9" type="ORF">GUITHDRAFT_139050</name>
</gene>
<keyword evidence="2 7" id="KW-0328">Glycosyltransferase</keyword>
<dbReference type="PROSITE" id="PS51996">
    <property type="entry name" value="TR_MART"/>
    <property type="match status" value="1"/>
</dbReference>
<evidence type="ECO:0000313" key="10">
    <source>
        <dbReference type="EnsemblProtists" id="EKX45495"/>
    </source>
</evidence>
<dbReference type="EnsemblProtists" id="EKX45495">
    <property type="protein sequence ID" value="EKX45495"/>
    <property type="gene ID" value="GUITHDRAFT_139050"/>
</dbReference>
<name>L1JBM9_GUITC</name>
<dbReference type="GeneID" id="17302053"/>
<evidence type="ECO:0000256" key="4">
    <source>
        <dbReference type="ARBA" id="ARBA00022695"/>
    </source>
</evidence>
<dbReference type="OrthoDB" id="423533at2759"/>
<reference evidence="9 11" key="1">
    <citation type="journal article" date="2012" name="Nature">
        <title>Algal genomes reveal evolutionary mosaicism and the fate of nucleomorphs.</title>
        <authorList>
            <consortium name="DOE Joint Genome Institute"/>
            <person name="Curtis B.A."/>
            <person name="Tanifuji G."/>
            <person name="Burki F."/>
            <person name="Gruber A."/>
            <person name="Irimia M."/>
            <person name="Maruyama S."/>
            <person name="Arias M.C."/>
            <person name="Ball S.G."/>
            <person name="Gile G.H."/>
            <person name="Hirakawa Y."/>
            <person name="Hopkins J.F."/>
            <person name="Kuo A."/>
            <person name="Rensing S.A."/>
            <person name="Schmutz J."/>
            <person name="Symeonidi A."/>
            <person name="Elias M."/>
            <person name="Eveleigh R.J."/>
            <person name="Herman E.K."/>
            <person name="Klute M.J."/>
            <person name="Nakayama T."/>
            <person name="Obornik M."/>
            <person name="Reyes-Prieto A."/>
            <person name="Armbrust E.V."/>
            <person name="Aves S.J."/>
            <person name="Beiko R.G."/>
            <person name="Coutinho P."/>
            <person name="Dacks J.B."/>
            <person name="Durnford D.G."/>
            <person name="Fast N.M."/>
            <person name="Green B.R."/>
            <person name="Grisdale C.J."/>
            <person name="Hempel F."/>
            <person name="Henrissat B."/>
            <person name="Hoppner M.P."/>
            <person name="Ishida K."/>
            <person name="Kim E."/>
            <person name="Koreny L."/>
            <person name="Kroth P.G."/>
            <person name="Liu Y."/>
            <person name="Malik S.B."/>
            <person name="Maier U.G."/>
            <person name="McRose D."/>
            <person name="Mock T."/>
            <person name="Neilson J.A."/>
            <person name="Onodera N.T."/>
            <person name="Poole A.M."/>
            <person name="Pritham E.J."/>
            <person name="Richards T.A."/>
            <person name="Rocap G."/>
            <person name="Roy S.W."/>
            <person name="Sarai C."/>
            <person name="Schaack S."/>
            <person name="Shirato S."/>
            <person name="Slamovits C.H."/>
            <person name="Spencer D.F."/>
            <person name="Suzuki S."/>
            <person name="Worden A.Z."/>
            <person name="Zauner S."/>
            <person name="Barry K."/>
            <person name="Bell C."/>
            <person name="Bharti A.K."/>
            <person name="Crow J.A."/>
            <person name="Grimwood J."/>
            <person name="Kramer R."/>
            <person name="Lindquist E."/>
            <person name="Lucas S."/>
            <person name="Salamov A."/>
            <person name="McFadden G.I."/>
            <person name="Lane C.E."/>
            <person name="Keeling P.J."/>
            <person name="Gray M.W."/>
            <person name="Grigoriev I.V."/>
            <person name="Archibald J.M."/>
        </authorList>
    </citation>
    <scope>NUCLEOTIDE SEQUENCE</scope>
    <source>
        <strain evidence="9 11">CCMP2712</strain>
    </source>
</reference>